<dbReference type="PROSITE" id="PS51257">
    <property type="entry name" value="PROKAR_LIPOPROTEIN"/>
    <property type="match status" value="1"/>
</dbReference>
<gene>
    <name evidence="2" type="ORF">KDY119_03386</name>
</gene>
<name>A0A5P9QFN6_9MICO</name>
<evidence type="ECO:0000313" key="2">
    <source>
        <dbReference type="EMBL" id="QFU99850.1"/>
    </source>
</evidence>
<dbReference type="Proteomes" id="UP000326702">
    <property type="component" value="Chromosome"/>
</dbReference>
<protein>
    <recommendedName>
        <fullName evidence="4">Lipoprotein</fullName>
    </recommendedName>
</protein>
<evidence type="ECO:0008006" key="4">
    <source>
        <dbReference type="Google" id="ProtNLM"/>
    </source>
</evidence>
<organism evidence="2 3">
    <name type="scientific">Luteimicrobium xylanilyticum</name>
    <dbReference type="NCBI Taxonomy" id="1133546"/>
    <lineage>
        <taxon>Bacteria</taxon>
        <taxon>Bacillati</taxon>
        <taxon>Actinomycetota</taxon>
        <taxon>Actinomycetes</taxon>
        <taxon>Micrococcales</taxon>
        <taxon>Luteimicrobium</taxon>
    </lineage>
</organism>
<dbReference type="EMBL" id="CP045529">
    <property type="protein sequence ID" value="QFU99850.1"/>
    <property type="molecule type" value="Genomic_DNA"/>
</dbReference>
<keyword evidence="3" id="KW-1185">Reference proteome</keyword>
<dbReference type="KEGG" id="lxl:KDY119_03386"/>
<proteinExistence type="predicted"/>
<dbReference type="RefSeq" id="WP_153022567.1">
    <property type="nucleotide sequence ID" value="NZ_BAABIH010000010.1"/>
</dbReference>
<feature type="signal peptide" evidence="1">
    <location>
        <begin position="1"/>
        <end position="30"/>
    </location>
</feature>
<feature type="chain" id="PRO_5024812972" description="Lipoprotein" evidence="1">
    <location>
        <begin position="31"/>
        <end position="153"/>
    </location>
</feature>
<evidence type="ECO:0000313" key="3">
    <source>
        <dbReference type="Proteomes" id="UP000326702"/>
    </source>
</evidence>
<dbReference type="AlphaFoldDB" id="A0A5P9QFN6"/>
<keyword evidence="1" id="KW-0732">Signal</keyword>
<reference evidence="2 3" key="1">
    <citation type="submission" date="2019-10" db="EMBL/GenBank/DDBJ databases">
        <title>Genome sequence of Luteimicrobium xylanilyticum HY-24.</title>
        <authorList>
            <person name="Kim D.Y."/>
            <person name="Park H.-Y."/>
        </authorList>
    </citation>
    <scope>NUCLEOTIDE SEQUENCE [LARGE SCALE GENOMIC DNA]</scope>
    <source>
        <strain evidence="2 3">HY-24</strain>
    </source>
</reference>
<accession>A0A5P9QFN6</accession>
<sequence length="153" mass="15977">MRIGNAVMVRAVAAAFVGALALTGLSGCSAAEVGKHCDFNVANPHESAGMLKKGHPGYVDAKAGVTCSVALTSLTATIKMQKKVSGKWKDVAGTSHTEHWTNTKAKKKYTVMTGEMHQCKGEFRAAASGNGVYQGKTSGSLAWQYGKAVTNPC</sequence>
<evidence type="ECO:0000256" key="1">
    <source>
        <dbReference type="SAM" id="SignalP"/>
    </source>
</evidence>